<dbReference type="Pfam" id="PF09859">
    <property type="entry name" value="Oxygenase-NA"/>
    <property type="match status" value="1"/>
</dbReference>
<reference evidence="1 2" key="1">
    <citation type="submission" date="2018-10" db="EMBL/GenBank/DDBJ databases">
        <title>Isolation from soil.</title>
        <authorList>
            <person name="Hu J."/>
        </authorList>
    </citation>
    <scope>NUCLEOTIDE SEQUENCE [LARGE SCALE GENOMIC DNA]</scope>
    <source>
        <strain evidence="1 2">NEAU-Ht49</strain>
    </source>
</reference>
<protein>
    <submittedName>
        <fullName evidence="1">Proline hydroxylase</fullName>
    </submittedName>
</protein>
<evidence type="ECO:0000313" key="1">
    <source>
        <dbReference type="EMBL" id="RMI47282.1"/>
    </source>
</evidence>
<name>A0A3M2MCM7_9ACTN</name>
<dbReference type="Proteomes" id="UP000282674">
    <property type="component" value="Unassembled WGS sequence"/>
</dbReference>
<dbReference type="RefSeq" id="WP_122192848.1">
    <property type="nucleotide sequence ID" value="NZ_JBHSKC010000008.1"/>
</dbReference>
<dbReference type="InterPro" id="IPR018655">
    <property type="entry name" value="DUF2086"/>
</dbReference>
<accession>A0A3M2MCM7</accession>
<dbReference type="EMBL" id="RFFG01000004">
    <property type="protein sequence ID" value="RMI47282.1"/>
    <property type="molecule type" value="Genomic_DNA"/>
</dbReference>
<proteinExistence type="predicted"/>
<comment type="caution">
    <text evidence="1">The sequence shown here is derived from an EMBL/GenBank/DDBJ whole genome shotgun (WGS) entry which is preliminary data.</text>
</comment>
<dbReference type="AlphaFoldDB" id="A0A3M2MCM7"/>
<dbReference type="Gene3D" id="2.60.120.620">
    <property type="entry name" value="q2cbj1_9rhob like domain"/>
    <property type="match status" value="1"/>
</dbReference>
<sequence>MPQPFPAAEPLFDVPAAGGAPPRVPDDALLPALGSLDWDGLYGRLNDEGVALTPPLLSRAQCEEIIATFDDPGLFRSTVVMQRHGFGRGTYKYYADPAAVPLIRTLRERLYPPLAWMANRWAAQLGERAFPGSLSELVAECADNGQRRPTPLILRYGPGDYACLHQDVYGDIVFPLQIAVMLDQPGEDFTGGENVFVEQRPRSQSRAIVMRPRLGQGMIFPVRHRPFRGEHGYRRHAMRHGTNAVETGRRNTLGLIFHNAR</sequence>
<dbReference type="OrthoDB" id="9781972at2"/>
<gene>
    <name evidence="1" type="ORF">EBO15_03605</name>
</gene>
<organism evidence="1 2">
    <name type="scientific">Actinomadura harenae</name>
    <dbReference type="NCBI Taxonomy" id="2483351"/>
    <lineage>
        <taxon>Bacteria</taxon>
        <taxon>Bacillati</taxon>
        <taxon>Actinomycetota</taxon>
        <taxon>Actinomycetes</taxon>
        <taxon>Streptosporangiales</taxon>
        <taxon>Thermomonosporaceae</taxon>
        <taxon>Actinomadura</taxon>
    </lineage>
</organism>
<keyword evidence="2" id="KW-1185">Reference proteome</keyword>
<evidence type="ECO:0000313" key="2">
    <source>
        <dbReference type="Proteomes" id="UP000282674"/>
    </source>
</evidence>